<organism evidence="1 2">
    <name type="scientific">Cucumis sativus</name>
    <name type="common">Cucumber</name>
    <dbReference type="NCBI Taxonomy" id="3659"/>
    <lineage>
        <taxon>Eukaryota</taxon>
        <taxon>Viridiplantae</taxon>
        <taxon>Streptophyta</taxon>
        <taxon>Embryophyta</taxon>
        <taxon>Tracheophyta</taxon>
        <taxon>Spermatophyta</taxon>
        <taxon>Magnoliopsida</taxon>
        <taxon>eudicotyledons</taxon>
        <taxon>Gunneridae</taxon>
        <taxon>Pentapetalae</taxon>
        <taxon>rosids</taxon>
        <taxon>fabids</taxon>
        <taxon>Cucurbitales</taxon>
        <taxon>Cucurbitaceae</taxon>
        <taxon>Benincaseae</taxon>
        <taxon>Cucumis</taxon>
    </lineage>
</organism>
<dbReference type="Proteomes" id="UP000029981">
    <property type="component" value="Chromosome 4"/>
</dbReference>
<sequence length="65" mass="7773">MDFYRRPTKHMSPFQIRCVCSVGIPSPSFHVFRLLPSRSFRVRKEVPPGDKFRHETYADLLEMKF</sequence>
<gene>
    <name evidence="1" type="ORF">Csa_4G652800</name>
</gene>
<keyword evidence="2" id="KW-1185">Reference proteome</keyword>
<accession>A0A0A0L176</accession>
<proteinExistence type="predicted"/>
<evidence type="ECO:0000313" key="2">
    <source>
        <dbReference type="Proteomes" id="UP000029981"/>
    </source>
</evidence>
<dbReference type="Gramene" id="KGN55468">
    <property type="protein sequence ID" value="KGN55468"/>
    <property type="gene ID" value="Csa_4G652800"/>
</dbReference>
<dbReference type="AlphaFoldDB" id="A0A0A0L176"/>
<reference evidence="1 2" key="3">
    <citation type="journal article" date="2010" name="BMC Genomics">
        <title>Transcriptome sequencing and comparative analysis of cucumber flowers with different sex types.</title>
        <authorList>
            <person name="Guo S."/>
            <person name="Zheng Y."/>
            <person name="Joung J.G."/>
            <person name="Liu S."/>
            <person name="Zhang Z."/>
            <person name="Crasta O.R."/>
            <person name="Sobral B.W."/>
            <person name="Xu Y."/>
            <person name="Huang S."/>
            <person name="Fei Z."/>
        </authorList>
    </citation>
    <scope>NUCLEOTIDE SEQUENCE [LARGE SCALE GENOMIC DNA]</scope>
    <source>
        <strain evidence="2">cv. 9930</strain>
    </source>
</reference>
<reference evidence="1 2" key="4">
    <citation type="journal article" date="2011" name="BMC Genomics">
        <title>RNA-Seq improves annotation of protein-coding genes in the cucumber genome.</title>
        <authorList>
            <person name="Li Z."/>
            <person name="Zhang Z."/>
            <person name="Yan P."/>
            <person name="Huang S."/>
            <person name="Fei Z."/>
            <person name="Lin K."/>
        </authorList>
    </citation>
    <scope>NUCLEOTIDE SEQUENCE [LARGE SCALE GENOMIC DNA]</scope>
    <source>
        <strain evidence="2">cv. 9930</strain>
    </source>
</reference>
<reference evidence="1 2" key="2">
    <citation type="journal article" date="2009" name="PLoS ONE">
        <title>An integrated genetic and cytogenetic map of the cucumber genome.</title>
        <authorList>
            <person name="Ren Y."/>
            <person name="Zhang Z."/>
            <person name="Liu J."/>
            <person name="Staub J.E."/>
            <person name="Han Y."/>
            <person name="Cheng Z."/>
            <person name="Li X."/>
            <person name="Lu J."/>
            <person name="Miao H."/>
            <person name="Kang H."/>
            <person name="Xie B."/>
            <person name="Gu X."/>
            <person name="Wang X."/>
            <person name="Du Y."/>
            <person name="Jin W."/>
            <person name="Huang S."/>
        </authorList>
    </citation>
    <scope>NUCLEOTIDE SEQUENCE [LARGE SCALE GENOMIC DNA]</scope>
    <source>
        <strain evidence="2">cv. 9930</strain>
    </source>
</reference>
<reference evidence="1 2" key="1">
    <citation type="journal article" date="2009" name="Nat. Genet.">
        <title>The genome of the cucumber, Cucumis sativus L.</title>
        <authorList>
            <person name="Huang S."/>
            <person name="Li R."/>
            <person name="Zhang Z."/>
            <person name="Li L."/>
            <person name="Gu X."/>
            <person name="Fan W."/>
            <person name="Lucas W.J."/>
            <person name="Wang X."/>
            <person name="Xie B."/>
            <person name="Ni P."/>
            <person name="Ren Y."/>
            <person name="Zhu H."/>
            <person name="Li J."/>
            <person name="Lin K."/>
            <person name="Jin W."/>
            <person name="Fei Z."/>
            <person name="Li G."/>
            <person name="Staub J."/>
            <person name="Kilian A."/>
            <person name="van der Vossen E.A."/>
            <person name="Wu Y."/>
            <person name="Guo J."/>
            <person name="He J."/>
            <person name="Jia Z."/>
            <person name="Ren Y."/>
            <person name="Tian G."/>
            <person name="Lu Y."/>
            <person name="Ruan J."/>
            <person name="Qian W."/>
            <person name="Wang M."/>
            <person name="Huang Q."/>
            <person name="Li B."/>
            <person name="Xuan Z."/>
            <person name="Cao J."/>
            <person name="Asan"/>
            <person name="Wu Z."/>
            <person name="Zhang J."/>
            <person name="Cai Q."/>
            <person name="Bai Y."/>
            <person name="Zhao B."/>
            <person name="Han Y."/>
            <person name="Li Y."/>
            <person name="Li X."/>
            <person name="Wang S."/>
            <person name="Shi Q."/>
            <person name="Liu S."/>
            <person name="Cho W.K."/>
            <person name="Kim J.Y."/>
            <person name="Xu Y."/>
            <person name="Heller-Uszynska K."/>
            <person name="Miao H."/>
            <person name="Cheng Z."/>
            <person name="Zhang S."/>
            <person name="Wu J."/>
            <person name="Yang Y."/>
            <person name="Kang H."/>
            <person name="Li M."/>
            <person name="Liang H."/>
            <person name="Ren X."/>
            <person name="Shi Z."/>
            <person name="Wen M."/>
            <person name="Jian M."/>
            <person name="Yang H."/>
            <person name="Zhang G."/>
            <person name="Yang Z."/>
            <person name="Chen R."/>
            <person name="Liu S."/>
            <person name="Li J."/>
            <person name="Ma L."/>
            <person name="Liu H."/>
            <person name="Zhou Y."/>
            <person name="Zhao J."/>
            <person name="Fang X."/>
            <person name="Li G."/>
            <person name="Fang L."/>
            <person name="Li Y."/>
            <person name="Liu D."/>
            <person name="Zheng H."/>
            <person name="Zhang Y."/>
            <person name="Qin N."/>
            <person name="Li Z."/>
            <person name="Yang G."/>
            <person name="Yang S."/>
            <person name="Bolund L."/>
            <person name="Kristiansen K."/>
            <person name="Zheng H."/>
            <person name="Li S."/>
            <person name="Zhang X."/>
            <person name="Yang H."/>
            <person name="Wang J."/>
            <person name="Sun R."/>
            <person name="Zhang B."/>
            <person name="Jiang S."/>
            <person name="Wang J."/>
            <person name="Du Y."/>
            <person name="Li S."/>
        </authorList>
    </citation>
    <scope>NUCLEOTIDE SEQUENCE [LARGE SCALE GENOMIC DNA]</scope>
    <source>
        <strain evidence="2">cv. 9930</strain>
    </source>
</reference>
<protein>
    <submittedName>
        <fullName evidence="1">Uncharacterized protein</fullName>
    </submittedName>
</protein>
<dbReference type="EMBL" id="CM002925">
    <property type="protein sequence ID" value="KGN55468.1"/>
    <property type="molecule type" value="Genomic_DNA"/>
</dbReference>
<evidence type="ECO:0000313" key="1">
    <source>
        <dbReference type="EMBL" id="KGN55468.1"/>
    </source>
</evidence>
<name>A0A0A0L176_CUCSA</name>